<dbReference type="EMBL" id="MDYQ01000453">
    <property type="protein sequence ID" value="PRP74570.1"/>
    <property type="molecule type" value="Genomic_DNA"/>
</dbReference>
<evidence type="ECO:0000313" key="4">
    <source>
        <dbReference type="EMBL" id="PRP80364.1"/>
    </source>
</evidence>
<keyword evidence="5" id="KW-1185">Reference proteome</keyword>
<dbReference type="SUPFAM" id="SSF48403">
    <property type="entry name" value="Ankyrin repeat"/>
    <property type="match status" value="1"/>
</dbReference>
<dbReference type="Pfam" id="PF00646">
    <property type="entry name" value="F-box"/>
    <property type="match status" value="1"/>
</dbReference>
<sequence>MALIPLDLWTDIFSYLSPSDLCAPCFTSKTLQEAARRVIDSSILESSNWWRHSKRLPINSTAVVQWWTVWVRQPLKTEALAAARSDVVHIIDLLGWDDSQLSPRHKQITRRPKDNPAWDWKDILIEAIVAGSKKVITACLNRREAAPLQTSTICTTSFYRASEEGNLEMIRWLCDEDIEGLPSVPWPPELYVEMSGLAYQSAKGGHVHVMAWMKHRGHIDDEIAGQMYEGAGAGGRMDVISWLEENDIRCTRLLLGDFVRSFDVFNWALNKDIVCDLGDCYVKALYFSGCADVMIWCHDPNRGHLPGHLANLTVHHDNIEAYQLAIDHGYLSPQTNVYMEVVGRHFPLVRWLHTKGIRIRTLCSSAIREDRLDILQWAIENDHSFDGRSIDDAMTHASPDLIEWMIQRNGSFEKRLYDQIDVVRKTNIPVLEWLMQRESSETETETEMEPHEQQRREDGERSTKRGD</sequence>
<gene>
    <name evidence="4" type="ORF">PROFUN_11933</name>
    <name evidence="3" type="ORF">PROFUN_16065</name>
</gene>
<dbReference type="CDD" id="cd09917">
    <property type="entry name" value="F-box_SF"/>
    <property type="match status" value="1"/>
</dbReference>
<dbReference type="InterPro" id="IPR001810">
    <property type="entry name" value="F-box_dom"/>
</dbReference>
<comment type="caution">
    <text evidence="4">The sequence shown here is derived from an EMBL/GenBank/DDBJ whole genome shotgun (WGS) entry which is preliminary data.</text>
</comment>
<accession>A0A2P6N8U0</accession>
<evidence type="ECO:0000313" key="5">
    <source>
        <dbReference type="Proteomes" id="UP000241769"/>
    </source>
</evidence>
<evidence type="ECO:0000259" key="2">
    <source>
        <dbReference type="PROSITE" id="PS50181"/>
    </source>
</evidence>
<organism evidence="4 5">
    <name type="scientific">Planoprotostelium fungivorum</name>
    <dbReference type="NCBI Taxonomy" id="1890364"/>
    <lineage>
        <taxon>Eukaryota</taxon>
        <taxon>Amoebozoa</taxon>
        <taxon>Evosea</taxon>
        <taxon>Variosea</taxon>
        <taxon>Cavosteliida</taxon>
        <taxon>Cavosteliaceae</taxon>
        <taxon>Planoprotostelium</taxon>
    </lineage>
</organism>
<dbReference type="PROSITE" id="PS50181">
    <property type="entry name" value="FBOX"/>
    <property type="match status" value="1"/>
</dbReference>
<proteinExistence type="predicted"/>
<dbReference type="Proteomes" id="UP000241769">
    <property type="component" value="Unassembled WGS sequence"/>
</dbReference>
<dbReference type="InterPro" id="IPR036770">
    <property type="entry name" value="Ankyrin_rpt-contain_sf"/>
</dbReference>
<reference evidence="4 5" key="1">
    <citation type="journal article" date="2018" name="Genome Biol. Evol.">
        <title>Multiple Roots of Fruiting Body Formation in Amoebozoa.</title>
        <authorList>
            <person name="Hillmann F."/>
            <person name="Forbes G."/>
            <person name="Novohradska S."/>
            <person name="Ferling I."/>
            <person name="Riege K."/>
            <person name="Groth M."/>
            <person name="Westermann M."/>
            <person name="Marz M."/>
            <person name="Spaller T."/>
            <person name="Winckler T."/>
            <person name="Schaap P."/>
            <person name="Glockner G."/>
        </authorList>
    </citation>
    <scope>NUCLEOTIDE SEQUENCE [LARGE SCALE GENOMIC DNA]</scope>
    <source>
        <strain evidence="4 5">Jena</strain>
    </source>
</reference>
<feature type="region of interest" description="Disordered" evidence="1">
    <location>
        <begin position="438"/>
        <end position="467"/>
    </location>
</feature>
<evidence type="ECO:0000313" key="3">
    <source>
        <dbReference type="EMBL" id="PRP74570.1"/>
    </source>
</evidence>
<dbReference type="PANTHER" id="PTHR46586">
    <property type="entry name" value="ANKYRIN REPEAT-CONTAINING PROTEIN"/>
    <property type="match status" value="1"/>
</dbReference>
<feature type="domain" description="F-box" evidence="2">
    <location>
        <begin position="1"/>
        <end position="53"/>
    </location>
</feature>
<dbReference type="InParanoid" id="A0A2P6N8U0"/>
<feature type="compositionally biased region" description="Basic and acidic residues" evidence="1">
    <location>
        <begin position="448"/>
        <end position="467"/>
    </location>
</feature>
<dbReference type="InterPro" id="IPR036047">
    <property type="entry name" value="F-box-like_dom_sf"/>
</dbReference>
<dbReference type="InterPro" id="IPR052050">
    <property type="entry name" value="SecEffector_AnkRepeat"/>
</dbReference>
<dbReference type="PANTHER" id="PTHR46586:SF3">
    <property type="entry name" value="ANKYRIN REPEAT-CONTAINING PROTEIN"/>
    <property type="match status" value="1"/>
</dbReference>
<dbReference type="AlphaFoldDB" id="A0A2P6N8U0"/>
<evidence type="ECO:0000256" key="1">
    <source>
        <dbReference type="SAM" id="MobiDB-lite"/>
    </source>
</evidence>
<dbReference type="EMBL" id="MDYQ01000152">
    <property type="protein sequence ID" value="PRP80364.1"/>
    <property type="molecule type" value="Genomic_DNA"/>
</dbReference>
<protein>
    <recommendedName>
        <fullName evidence="2">F-box domain-containing protein</fullName>
    </recommendedName>
</protein>
<name>A0A2P6N8U0_9EUKA</name>
<dbReference type="SUPFAM" id="SSF81383">
    <property type="entry name" value="F-box domain"/>
    <property type="match status" value="1"/>
</dbReference>
<dbReference type="Gene3D" id="1.25.40.20">
    <property type="entry name" value="Ankyrin repeat-containing domain"/>
    <property type="match status" value="1"/>
</dbReference>
<dbReference type="SUPFAM" id="SSF140860">
    <property type="entry name" value="Pseudo ankyrin repeat-like"/>
    <property type="match status" value="1"/>
</dbReference>